<comment type="similarity">
    <text evidence="5">Belongs to the TRAFAC class myosin-kinesin ATPase superfamily. Kinesin family. KIN-13 subfamily.</text>
</comment>
<evidence type="ECO:0000259" key="9">
    <source>
        <dbReference type="PROSITE" id="PS50067"/>
    </source>
</evidence>
<dbReference type="GO" id="GO:0005874">
    <property type="term" value="C:microtubule"/>
    <property type="evidence" value="ECO:0007669"/>
    <property type="project" value="UniProtKB-KW"/>
</dbReference>
<evidence type="ECO:0000313" key="10">
    <source>
        <dbReference type="EMBL" id="KAL2341768.1"/>
    </source>
</evidence>
<protein>
    <recommendedName>
        <fullName evidence="9">Kinesin motor domain-containing protein</fullName>
    </recommendedName>
</protein>
<keyword evidence="11" id="KW-1185">Reference proteome</keyword>
<feature type="region of interest" description="Disordered" evidence="8">
    <location>
        <begin position="775"/>
        <end position="923"/>
    </location>
</feature>
<keyword evidence="4" id="KW-0505">Motor protein</keyword>
<dbReference type="FunFam" id="3.40.850.10:FF:000012">
    <property type="entry name" value="Kinesin-like protein"/>
    <property type="match status" value="1"/>
</dbReference>
<comment type="caution">
    <text evidence="10">The sequence shown here is derived from an EMBL/GenBank/DDBJ whole genome shotgun (WGS) entry which is preliminary data.</text>
</comment>
<dbReference type="PROSITE" id="PS51257">
    <property type="entry name" value="PROKAR_LIPOPROTEIN"/>
    <property type="match status" value="1"/>
</dbReference>
<dbReference type="PANTHER" id="PTHR47971">
    <property type="entry name" value="KINESIN-RELATED PROTEIN 6"/>
    <property type="match status" value="1"/>
</dbReference>
<sequence>MVKENGSGAGFSLSSSSSSSSSSSCHSSAIIKPKPFRCFEELRLRSESQSSGRSTVLAFSVQFSHLSSRANRSLKLAPQRRSQRHASGQMPQGNAAAAALLDRGADAGDAVMARWLQSAGLQHLASPLASTAIDHRLLPNLLMQGYGAQSAEEKQRLLKLMRNLNFNGESGSEPYTLTAQSLGGVAVSDGFYSPEFRGDFGAGLLDLHAMDDTELLSEHVVSEPFEPSPFMPGDSRVFEDNFNPISSKFERGEADADASISLPVNEKEYSTRESNVAKIRVVVRKRPLNKKELAKKEDDIVTVSDSAYLTVHEPKLKVDLTAYVDKHEFCFDAVLDEHVTNNEVYRSTVEPIIPTIFERTKATCFAYGQTGHSFLTWTRVRDAFVESPRRKRFGRVDTPFLKSVRASDLEDIDGPVLGRDDILHLMIYAIVLEIEGSGKTYTMQPLPLRAAEDLVRQLHQPVYRNQRFKLWLSYFEIYGGKLYDLLSDRKKLCMREDGRQQVCIVGLQEFEVSDVQIVKEFIEKGNAARSTGSTGANEESSRSHAILQLAVKKHGEVKESKRNNDGNEARSGRVVGKISFIDLAGSERGADTTDNDRQTRIEGAEINKSLLALKECIRALDNDQIHIPFRGSKLTEVLRDSFVGNSKTVMISCISPGAGSCEHTLNTLRYADRVKSLSKSGNPKKDQVPNPVPQSNKEVSSTSTLPASASAEDFNDQRQEKAMDMGRKFLEKEISLQSSAATVDKQIFGFSSNYLSNGREEKGLVSAPMDRERFEAKNSHRDSTSQKMNSYSQNDTDEKVQKVSPPRRKGSKDEKSERPANWMKRDANSSDVFTTSSKQQSTGNLNSTASKDEKSERPTNWMKRDASGSDLFTTSSKQQQSTGTYTTALKDEKPERPANWMKRDANGSDPFTTSSKQQSIGNYSNITSGSRLYEAESNPDGNISAVLEEEEALIAAHRKEIEDTMEIVREEMKLLAEVDQPGSLIDNYVTQLSFVLSRKAASLVGLQARLARFQHRLKEQEILSRKRVPRQ</sequence>
<feature type="compositionally biased region" description="Polar residues" evidence="8">
    <location>
        <begin position="829"/>
        <end position="849"/>
    </location>
</feature>
<feature type="region of interest" description="Disordered" evidence="8">
    <location>
        <begin position="1"/>
        <end position="28"/>
    </location>
</feature>
<dbReference type="InterPro" id="IPR027417">
    <property type="entry name" value="P-loop_NTPase"/>
</dbReference>
<evidence type="ECO:0000256" key="2">
    <source>
        <dbReference type="ARBA" id="ARBA00022741"/>
    </source>
</evidence>
<evidence type="ECO:0000256" key="8">
    <source>
        <dbReference type="SAM" id="MobiDB-lite"/>
    </source>
</evidence>
<feature type="coiled-coil region" evidence="7">
    <location>
        <begin position="947"/>
        <end position="978"/>
    </location>
</feature>
<evidence type="ECO:0000256" key="7">
    <source>
        <dbReference type="SAM" id="Coils"/>
    </source>
</evidence>
<feature type="compositionally biased region" description="Basic and acidic residues" evidence="8">
    <location>
        <begin position="811"/>
        <end position="828"/>
    </location>
</feature>
<feature type="compositionally biased region" description="Low complexity" evidence="8">
    <location>
        <begin position="12"/>
        <end position="28"/>
    </location>
</feature>
<keyword evidence="7" id="KW-0175">Coiled coil</keyword>
<dbReference type="SMART" id="SM00129">
    <property type="entry name" value="KISc"/>
    <property type="match status" value="1"/>
</dbReference>
<feature type="compositionally biased region" description="Low complexity" evidence="8">
    <location>
        <begin position="873"/>
        <end position="887"/>
    </location>
</feature>
<dbReference type="EMBL" id="JBGMDY010000003">
    <property type="protein sequence ID" value="KAL2341768.1"/>
    <property type="molecule type" value="Genomic_DNA"/>
</dbReference>
<dbReference type="Gene3D" id="3.40.850.10">
    <property type="entry name" value="Kinesin motor domain"/>
    <property type="match status" value="2"/>
</dbReference>
<feature type="domain" description="Kinesin motor" evidence="9">
    <location>
        <begin position="278"/>
        <end position="677"/>
    </location>
</feature>
<gene>
    <name evidence="10" type="ORF">Fmac_009708</name>
</gene>
<keyword evidence="3" id="KW-0067">ATP-binding</keyword>
<dbReference type="GO" id="GO:1903338">
    <property type="term" value="P:regulation of cell wall organization or biogenesis"/>
    <property type="evidence" value="ECO:0007669"/>
    <property type="project" value="UniProtKB-ARBA"/>
</dbReference>
<dbReference type="InterPro" id="IPR036961">
    <property type="entry name" value="Kinesin_motor_dom_sf"/>
</dbReference>
<dbReference type="SUPFAM" id="SSF52540">
    <property type="entry name" value="P-loop containing nucleoside triphosphate hydrolases"/>
    <property type="match status" value="2"/>
</dbReference>
<feature type="compositionally biased region" description="Low complexity" evidence="8">
    <location>
        <begin position="700"/>
        <end position="711"/>
    </location>
</feature>
<evidence type="ECO:0000256" key="6">
    <source>
        <dbReference type="PROSITE-ProRule" id="PRU00283"/>
    </source>
</evidence>
<evidence type="ECO:0000256" key="5">
    <source>
        <dbReference type="ARBA" id="ARBA00061030"/>
    </source>
</evidence>
<organism evidence="10 11">
    <name type="scientific">Flemingia macrophylla</name>
    <dbReference type="NCBI Taxonomy" id="520843"/>
    <lineage>
        <taxon>Eukaryota</taxon>
        <taxon>Viridiplantae</taxon>
        <taxon>Streptophyta</taxon>
        <taxon>Embryophyta</taxon>
        <taxon>Tracheophyta</taxon>
        <taxon>Spermatophyta</taxon>
        <taxon>Magnoliopsida</taxon>
        <taxon>eudicotyledons</taxon>
        <taxon>Gunneridae</taxon>
        <taxon>Pentapetalae</taxon>
        <taxon>rosids</taxon>
        <taxon>fabids</taxon>
        <taxon>Fabales</taxon>
        <taxon>Fabaceae</taxon>
        <taxon>Papilionoideae</taxon>
        <taxon>50 kb inversion clade</taxon>
        <taxon>NPAAA clade</taxon>
        <taxon>indigoferoid/millettioid clade</taxon>
        <taxon>Phaseoleae</taxon>
        <taxon>Flemingia</taxon>
    </lineage>
</organism>
<dbReference type="InterPro" id="IPR001752">
    <property type="entry name" value="Kinesin_motor_dom"/>
</dbReference>
<name>A0ABD1N143_9FABA</name>
<evidence type="ECO:0000313" key="11">
    <source>
        <dbReference type="Proteomes" id="UP001603857"/>
    </source>
</evidence>
<feature type="region of interest" description="Disordered" evidence="8">
    <location>
        <begin position="72"/>
        <end position="94"/>
    </location>
</feature>
<dbReference type="GO" id="GO:0005524">
    <property type="term" value="F:ATP binding"/>
    <property type="evidence" value="ECO:0007669"/>
    <property type="project" value="UniProtKB-KW"/>
</dbReference>
<dbReference type="CDD" id="cd01367">
    <property type="entry name" value="KISc_KIF2_like"/>
    <property type="match status" value="1"/>
</dbReference>
<feature type="compositionally biased region" description="Basic and acidic residues" evidence="8">
    <location>
        <begin position="889"/>
        <end position="906"/>
    </location>
</feature>
<reference evidence="10 11" key="1">
    <citation type="submission" date="2024-08" db="EMBL/GenBank/DDBJ databases">
        <title>Insights into the chromosomal genome structure of Flemingia macrophylla.</title>
        <authorList>
            <person name="Ding Y."/>
            <person name="Zhao Y."/>
            <person name="Bi W."/>
            <person name="Wu M."/>
            <person name="Zhao G."/>
            <person name="Gong Y."/>
            <person name="Li W."/>
            <person name="Zhang P."/>
        </authorList>
    </citation>
    <scope>NUCLEOTIDE SEQUENCE [LARGE SCALE GENOMIC DNA]</scope>
    <source>
        <strain evidence="10">DYQJB</strain>
        <tissue evidence="10">Leaf</tissue>
    </source>
</reference>
<dbReference type="Pfam" id="PF00225">
    <property type="entry name" value="Kinesin"/>
    <property type="match status" value="2"/>
</dbReference>
<dbReference type="AlphaFoldDB" id="A0ABD1N143"/>
<feature type="compositionally biased region" description="Basic and acidic residues" evidence="8">
    <location>
        <begin position="850"/>
        <end position="867"/>
    </location>
</feature>
<feature type="region of interest" description="Disordered" evidence="8">
    <location>
        <begin position="677"/>
        <end position="715"/>
    </location>
</feature>
<feature type="compositionally biased region" description="Polar residues" evidence="8">
    <location>
        <begin position="909"/>
        <end position="923"/>
    </location>
</feature>
<accession>A0ABD1N143</accession>
<dbReference type="PRINTS" id="PR00380">
    <property type="entry name" value="KINESINHEAVY"/>
</dbReference>
<comment type="caution">
    <text evidence="6">Lacks conserved residue(s) required for the propagation of feature annotation.</text>
</comment>
<dbReference type="PANTHER" id="PTHR47971:SF1">
    <property type="entry name" value="KINESIN-LIKE PROTEIN"/>
    <property type="match status" value="1"/>
</dbReference>
<keyword evidence="1" id="KW-0493">Microtubule</keyword>
<dbReference type="InterPro" id="IPR027640">
    <property type="entry name" value="Kinesin-like_fam"/>
</dbReference>
<proteinExistence type="inferred from homology"/>
<evidence type="ECO:0000256" key="3">
    <source>
        <dbReference type="ARBA" id="ARBA00022840"/>
    </source>
</evidence>
<keyword evidence="2" id="KW-0547">Nucleotide-binding</keyword>
<dbReference type="PROSITE" id="PS50067">
    <property type="entry name" value="KINESIN_MOTOR_2"/>
    <property type="match status" value="1"/>
</dbReference>
<dbReference type="InterPro" id="IPR019821">
    <property type="entry name" value="Kinesin_motor_CS"/>
</dbReference>
<evidence type="ECO:0000256" key="1">
    <source>
        <dbReference type="ARBA" id="ARBA00022701"/>
    </source>
</evidence>
<dbReference type="PROSITE" id="PS00411">
    <property type="entry name" value="KINESIN_MOTOR_1"/>
    <property type="match status" value="1"/>
</dbReference>
<evidence type="ECO:0000256" key="4">
    <source>
        <dbReference type="ARBA" id="ARBA00023175"/>
    </source>
</evidence>
<feature type="compositionally biased region" description="Basic and acidic residues" evidence="8">
    <location>
        <begin position="775"/>
        <end position="784"/>
    </location>
</feature>
<dbReference type="Proteomes" id="UP001603857">
    <property type="component" value="Unassembled WGS sequence"/>
</dbReference>
<feature type="compositionally biased region" description="Polar residues" evidence="8">
    <location>
        <begin position="785"/>
        <end position="794"/>
    </location>
</feature>